<proteinExistence type="predicted"/>
<name>A0A238BP49_9BILA</name>
<organism evidence="2 3">
    <name type="scientific">Onchocerca flexuosa</name>
    <dbReference type="NCBI Taxonomy" id="387005"/>
    <lineage>
        <taxon>Eukaryota</taxon>
        <taxon>Metazoa</taxon>
        <taxon>Ecdysozoa</taxon>
        <taxon>Nematoda</taxon>
        <taxon>Chromadorea</taxon>
        <taxon>Rhabditida</taxon>
        <taxon>Spirurina</taxon>
        <taxon>Spiruromorpha</taxon>
        <taxon>Filarioidea</taxon>
        <taxon>Onchocercidae</taxon>
        <taxon>Onchocerca</taxon>
    </lineage>
</organism>
<feature type="compositionally biased region" description="Basic and acidic residues" evidence="1">
    <location>
        <begin position="14"/>
        <end position="23"/>
    </location>
</feature>
<dbReference type="EMBL" id="KZ270047">
    <property type="protein sequence ID" value="OZC07022.1"/>
    <property type="molecule type" value="Genomic_DNA"/>
</dbReference>
<protein>
    <submittedName>
        <fullName evidence="2">Uncharacterized protein</fullName>
    </submittedName>
</protein>
<feature type="compositionally biased region" description="Polar residues" evidence="1">
    <location>
        <begin position="26"/>
        <end position="35"/>
    </location>
</feature>
<sequence>MKGIEQHPGNRTPDASKCRRPEPPLHQTTFTSTPHCSRDCSCDARKRRNEAEDEMRRWLLELL</sequence>
<dbReference type="Proteomes" id="UP000242913">
    <property type="component" value="Unassembled WGS sequence"/>
</dbReference>
<accession>A0A238BP49</accession>
<evidence type="ECO:0000313" key="3">
    <source>
        <dbReference type="Proteomes" id="UP000242913"/>
    </source>
</evidence>
<dbReference type="OrthoDB" id="5853567at2759"/>
<feature type="region of interest" description="Disordered" evidence="1">
    <location>
        <begin position="1"/>
        <end position="41"/>
    </location>
</feature>
<reference evidence="2 3" key="1">
    <citation type="submission" date="2015-12" db="EMBL/GenBank/DDBJ databases">
        <title>Draft genome of the nematode, Onchocerca flexuosa.</title>
        <authorList>
            <person name="Mitreva M."/>
        </authorList>
    </citation>
    <scope>NUCLEOTIDE SEQUENCE [LARGE SCALE GENOMIC DNA]</scope>
    <source>
        <strain evidence="2">Red Deer</strain>
    </source>
</reference>
<evidence type="ECO:0000256" key="1">
    <source>
        <dbReference type="SAM" id="MobiDB-lite"/>
    </source>
</evidence>
<gene>
    <name evidence="2" type="ORF">X798_05998</name>
</gene>
<dbReference type="AlphaFoldDB" id="A0A238BP49"/>
<evidence type="ECO:0000313" key="2">
    <source>
        <dbReference type="EMBL" id="OZC07022.1"/>
    </source>
</evidence>
<keyword evidence="3" id="KW-1185">Reference proteome</keyword>